<dbReference type="CTD" id="20198071"/>
<reference evidence="4" key="1">
    <citation type="submission" date="2012-12" db="EMBL/GenBank/DDBJ databases">
        <authorList>
            <person name="Hellsten U."/>
            <person name="Grimwood J."/>
            <person name="Chapman J.A."/>
            <person name="Shapiro H."/>
            <person name="Aerts A."/>
            <person name="Otillar R.P."/>
            <person name="Terry A.Y."/>
            <person name="Boore J.L."/>
            <person name="Simakov O."/>
            <person name="Marletaz F."/>
            <person name="Cho S.-J."/>
            <person name="Edsinger-Gonzales E."/>
            <person name="Havlak P."/>
            <person name="Kuo D.-H."/>
            <person name="Larsson T."/>
            <person name="Lv J."/>
            <person name="Arendt D."/>
            <person name="Savage R."/>
            <person name="Osoegawa K."/>
            <person name="de Jong P."/>
            <person name="Lindberg D.R."/>
            <person name="Seaver E.C."/>
            <person name="Weisblat D.A."/>
            <person name="Putnam N.H."/>
            <person name="Grigoriev I.V."/>
            <person name="Rokhsar D.S."/>
        </authorList>
    </citation>
    <scope>NUCLEOTIDE SEQUENCE</scope>
</reference>
<evidence type="ECO:0000256" key="1">
    <source>
        <dbReference type="SAM" id="MobiDB-lite"/>
    </source>
</evidence>
<protein>
    <submittedName>
        <fullName evidence="2 3">Uncharacterized protein</fullName>
    </submittedName>
</protein>
<evidence type="ECO:0000313" key="3">
    <source>
        <dbReference type="EnsemblMetazoa" id="HelroP158848"/>
    </source>
</evidence>
<keyword evidence="4" id="KW-1185">Reference proteome</keyword>
<name>T1ENC1_HELRO</name>
<dbReference type="KEGG" id="hro:HELRODRAFT_158848"/>
<dbReference type="HOGENOM" id="CLU_2266591_0_0_1"/>
<evidence type="ECO:0000313" key="2">
    <source>
        <dbReference type="EMBL" id="ESO12343.1"/>
    </source>
</evidence>
<dbReference type="InParanoid" id="T1ENC1"/>
<organism evidence="3 4">
    <name type="scientific">Helobdella robusta</name>
    <name type="common">Californian leech</name>
    <dbReference type="NCBI Taxonomy" id="6412"/>
    <lineage>
        <taxon>Eukaryota</taxon>
        <taxon>Metazoa</taxon>
        <taxon>Spiralia</taxon>
        <taxon>Lophotrochozoa</taxon>
        <taxon>Annelida</taxon>
        <taxon>Clitellata</taxon>
        <taxon>Hirudinea</taxon>
        <taxon>Rhynchobdellida</taxon>
        <taxon>Glossiphoniidae</taxon>
        <taxon>Helobdella</taxon>
    </lineage>
</organism>
<reference evidence="2 4" key="2">
    <citation type="journal article" date="2013" name="Nature">
        <title>Insights into bilaterian evolution from three spiralian genomes.</title>
        <authorList>
            <person name="Simakov O."/>
            <person name="Marletaz F."/>
            <person name="Cho S.J."/>
            <person name="Edsinger-Gonzales E."/>
            <person name="Havlak P."/>
            <person name="Hellsten U."/>
            <person name="Kuo D.H."/>
            <person name="Larsson T."/>
            <person name="Lv J."/>
            <person name="Arendt D."/>
            <person name="Savage R."/>
            <person name="Osoegawa K."/>
            <person name="de Jong P."/>
            <person name="Grimwood J."/>
            <person name="Chapman J.A."/>
            <person name="Shapiro H."/>
            <person name="Aerts A."/>
            <person name="Otillar R.P."/>
            <person name="Terry A.Y."/>
            <person name="Boore J.L."/>
            <person name="Grigoriev I.V."/>
            <person name="Lindberg D.R."/>
            <person name="Seaver E.C."/>
            <person name="Weisblat D.A."/>
            <person name="Putnam N.H."/>
            <person name="Rokhsar D.S."/>
        </authorList>
    </citation>
    <scope>NUCLEOTIDE SEQUENCE</scope>
</reference>
<accession>T1ENC1</accession>
<proteinExistence type="predicted"/>
<dbReference type="EMBL" id="AMQM01000143">
    <property type="status" value="NOT_ANNOTATED_CDS"/>
    <property type="molecule type" value="Genomic_DNA"/>
</dbReference>
<feature type="compositionally biased region" description="Basic and acidic residues" evidence="1">
    <location>
        <begin position="1"/>
        <end position="24"/>
    </location>
</feature>
<gene>
    <name evidence="3" type="primary">20198071</name>
    <name evidence="2" type="ORF">HELRODRAFT_158848</name>
</gene>
<dbReference type="Proteomes" id="UP000015101">
    <property type="component" value="Unassembled WGS sequence"/>
</dbReference>
<feature type="region of interest" description="Disordered" evidence="1">
    <location>
        <begin position="1"/>
        <end position="43"/>
    </location>
</feature>
<sequence>MLTWKTDEKNGDPSDQRPQLKERWPATSQWTQGDMMGGWTDSGDREVVRGELKIAQQHPLLDGTTTSTPQHPHDTLGDIVRRLFKLNHQIMAVSQRLPSVNGN</sequence>
<reference evidence="3" key="3">
    <citation type="submission" date="2015-06" db="UniProtKB">
        <authorList>
            <consortium name="EnsemblMetazoa"/>
        </authorList>
    </citation>
    <scope>IDENTIFICATION</scope>
</reference>
<dbReference type="EMBL" id="KB095811">
    <property type="protein sequence ID" value="ESO12343.1"/>
    <property type="molecule type" value="Genomic_DNA"/>
</dbReference>
<dbReference type="RefSeq" id="XP_009009063.1">
    <property type="nucleotide sequence ID" value="XM_009010815.1"/>
</dbReference>
<dbReference type="EnsemblMetazoa" id="HelroT158848">
    <property type="protein sequence ID" value="HelroP158848"/>
    <property type="gene ID" value="HelroG158848"/>
</dbReference>
<dbReference type="GeneID" id="20198071"/>
<dbReference type="AlphaFoldDB" id="T1ENC1"/>
<evidence type="ECO:0000313" key="4">
    <source>
        <dbReference type="Proteomes" id="UP000015101"/>
    </source>
</evidence>